<dbReference type="Proteomes" id="UP000675409">
    <property type="component" value="Unassembled WGS sequence"/>
</dbReference>
<gene>
    <name evidence="1" type="ORF">HGK34_17670</name>
</gene>
<dbReference type="InterPro" id="IPR046003">
    <property type="entry name" value="DUF5959"/>
</dbReference>
<sequence>MTLSLPYTLAVFRGDSIRVALEVTELEWISSDQAVHVRADIAIEGEGLTCGTLTELLDAEELRTFQGFLDELDRGRSATWEPSPKSAELDVELREHTVFDTVGVEPWVTVKPYGVGLVVGGVVSFDDDWFEEAYARFDTLQDHLEQLRSSSVSDDRR</sequence>
<reference evidence="1 2" key="1">
    <citation type="journal article" date="2021" name="Arch. Microbiol.">
        <title>Myceligenerans indicum sp. nov., an actinobacterium isolated from mangrove sediment of Sundarbans, India.</title>
        <authorList>
            <person name="Asha K."/>
            <person name="Bhadury P."/>
        </authorList>
    </citation>
    <scope>NUCLEOTIDE SEQUENCE [LARGE SCALE GENOMIC DNA]</scope>
    <source>
        <strain evidence="1 2">I2</strain>
    </source>
</reference>
<organism evidence="1 2">
    <name type="scientific">Myceligenerans indicum</name>
    <dbReference type="NCBI Taxonomy" id="2593663"/>
    <lineage>
        <taxon>Bacteria</taxon>
        <taxon>Bacillati</taxon>
        <taxon>Actinomycetota</taxon>
        <taxon>Actinomycetes</taxon>
        <taxon>Micrococcales</taxon>
        <taxon>Promicromonosporaceae</taxon>
        <taxon>Myceligenerans</taxon>
    </lineage>
</organism>
<dbReference type="RefSeq" id="WP_201849828.1">
    <property type="nucleotide sequence ID" value="NZ_JABBYC010000043.1"/>
</dbReference>
<evidence type="ECO:0000313" key="2">
    <source>
        <dbReference type="Proteomes" id="UP000675409"/>
    </source>
</evidence>
<keyword evidence="2" id="KW-1185">Reference proteome</keyword>
<proteinExistence type="predicted"/>
<comment type="caution">
    <text evidence="1">The sequence shown here is derived from an EMBL/GenBank/DDBJ whole genome shotgun (WGS) entry which is preliminary data.</text>
</comment>
<evidence type="ECO:0000313" key="1">
    <source>
        <dbReference type="EMBL" id="MBL0888091.1"/>
    </source>
</evidence>
<name>A0ABS1LPB1_9MICO</name>
<dbReference type="Pfam" id="PF19384">
    <property type="entry name" value="DUF5959"/>
    <property type="match status" value="1"/>
</dbReference>
<accession>A0ABS1LPB1</accession>
<protein>
    <submittedName>
        <fullName evidence="1">Uncharacterized protein</fullName>
    </submittedName>
</protein>
<dbReference type="EMBL" id="JABBYC010000043">
    <property type="protein sequence ID" value="MBL0888091.1"/>
    <property type="molecule type" value="Genomic_DNA"/>
</dbReference>